<accession>A0A0K9GWP6</accession>
<dbReference type="Proteomes" id="UP000037146">
    <property type="component" value="Unassembled WGS sequence"/>
</dbReference>
<proteinExistence type="predicted"/>
<comment type="caution">
    <text evidence="1">The sequence shown here is derived from an EMBL/GenBank/DDBJ whole genome shotgun (WGS) entry which is preliminary data.</text>
</comment>
<dbReference type="EMBL" id="LFZW01000001">
    <property type="protein sequence ID" value="KMY51065.1"/>
    <property type="molecule type" value="Genomic_DNA"/>
</dbReference>
<dbReference type="AlphaFoldDB" id="A0A0K9GWP6"/>
<organism evidence="1 2">
    <name type="scientific">Peribacillus loiseleuriae</name>
    <dbReference type="NCBI Taxonomy" id="1679170"/>
    <lineage>
        <taxon>Bacteria</taxon>
        <taxon>Bacillati</taxon>
        <taxon>Bacillota</taxon>
        <taxon>Bacilli</taxon>
        <taxon>Bacillales</taxon>
        <taxon>Bacillaceae</taxon>
        <taxon>Peribacillus</taxon>
    </lineage>
</organism>
<sequence length="58" mass="6670">MKFSEKGQLSLDPANQLSGVDFRDHLQKEQDSTMFELASEFGLNQREVQKLKKKLSGR</sequence>
<protein>
    <submittedName>
        <fullName evidence="1">RNA polymerase subunit sigma-70</fullName>
    </submittedName>
</protein>
<keyword evidence="2" id="KW-1185">Reference proteome</keyword>
<evidence type="ECO:0000313" key="1">
    <source>
        <dbReference type="EMBL" id="KMY51065.1"/>
    </source>
</evidence>
<dbReference type="PATRIC" id="fig|1679170.3.peg.3934"/>
<evidence type="ECO:0000313" key="2">
    <source>
        <dbReference type="Proteomes" id="UP000037146"/>
    </source>
</evidence>
<gene>
    <name evidence="1" type="ORF">AC625_17280</name>
</gene>
<name>A0A0K9GWP6_9BACI</name>
<reference evidence="2" key="1">
    <citation type="submission" date="2015-07" db="EMBL/GenBank/DDBJ databases">
        <title>Genome sequencing project for genomic taxonomy and phylogenomics of Bacillus-like bacteria.</title>
        <authorList>
            <person name="Liu B."/>
            <person name="Wang J."/>
            <person name="Zhu Y."/>
            <person name="Liu G."/>
            <person name="Chen Q."/>
            <person name="Chen Z."/>
            <person name="Lan J."/>
            <person name="Che J."/>
            <person name="Ge C."/>
            <person name="Shi H."/>
            <person name="Pan Z."/>
            <person name="Liu X."/>
        </authorList>
    </citation>
    <scope>NUCLEOTIDE SEQUENCE [LARGE SCALE GENOMIC DNA]</scope>
    <source>
        <strain evidence="2">FJAT-27997</strain>
    </source>
</reference>